<evidence type="ECO:0000256" key="1">
    <source>
        <dbReference type="SAM" id="MobiDB-lite"/>
    </source>
</evidence>
<comment type="caution">
    <text evidence="2">The sequence shown here is derived from an EMBL/GenBank/DDBJ whole genome shotgun (WGS) entry which is preliminary data.</text>
</comment>
<accession>A0A368V911</accession>
<organism evidence="2 3">
    <name type="scientific">Marinilabilia salmonicolor</name>
    <dbReference type="NCBI Taxonomy" id="989"/>
    <lineage>
        <taxon>Bacteria</taxon>
        <taxon>Pseudomonadati</taxon>
        <taxon>Bacteroidota</taxon>
        <taxon>Bacteroidia</taxon>
        <taxon>Marinilabiliales</taxon>
        <taxon>Marinilabiliaceae</taxon>
        <taxon>Marinilabilia</taxon>
    </lineage>
</organism>
<name>A0A368V911_9BACT</name>
<feature type="compositionally biased region" description="Basic and acidic residues" evidence="1">
    <location>
        <begin position="122"/>
        <end position="131"/>
    </location>
</feature>
<protein>
    <submittedName>
        <fullName evidence="2">Uncharacterized protein</fullName>
    </submittedName>
</protein>
<dbReference type="RefSeq" id="WP_147271968.1">
    <property type="nucleotide sequence ID" value="NZ_QPIZ01000007.1"/>
</dbReference>
<reference evidence="2 3" key="1">
    <citation type="submission" date="2018-07" db="EMBL/GenBank/DDBJ databases">
        <title>Freshwater and sediment microbial communities from various areas in North America, analyzing microbe dynamics in response to fracking.</title>
        <authorList>
            <person name="Lamendella R."/>
        </authorList>
    </citation>
    <scope>NUCLEOTIDE SEQUENCE [LARGE SCALE GENOMIC DNA]</scope>
    <source>
        <strain evidence="2 3">160A</strain>
    </source>
</reference>
<proteinExistence type="predicted"/>
<keyword evidence="3" id="KW-1185">Reference proteome</keyword>
<evidence type="ECO:0000313" key="3">
    <source>
        <dbReference type="Proteomes" id="UP000252733"/>
    </source>
</evidence>
<evidence type="ECO:0000313" key="2">
    <source>
        <dbReference type="EMBL" id="RCW36755.1"/>
    </source>
</evidence>
<feature type="region of interest" description="Disordered" evidence="1">
    <location>
        <begin position="107"/>
        <end position="131"/>
    </location>
</feature>
<dbReference type="EMBL" id="QPIZ01000007">
    <property type="protein sequence ID" value="RCW36755.1"/>
    <property type="molecule type" value="Genomic_DNA"/>
</dbReference>
<dbReference type="AlphaFoldDB" id="A0A368V911"/>
<gene>
    <name evidence="2" type="ORF">DFO77_10746</name>
</gene>
<sequence>MMLGDPTIYSCPHCGKKMEGLNVISGNSFGAKYYSDGYASMPMMPKTPAISKCPGCQNFFWLKDTKSKSSYESLIDKIYNDYNEEDPENNLDWFQEDTTDETIEETLKKNKEKGDNQSLSPKQEKSDSREELPWIQFLNPEELEQAIEQNAYENDKEKEMYLRRELWHSINHQKRDGKEMFAIEKHRLFWEKNLLRIIELLDLEEMNDLCTLAEIQRNLGQFDQCLETLKQIEGEDYHIFMETLTEECKKRNRWVVELKEEHL</sequence>
<dbReference type="Proteomes" id="UP000252733">
    <property type="component" value="Unassembled WGS sequence"/>
</dbReference>